<dbReference type="EMBL" id="MEYI01000020">
    <property type="protein sequence ID" value="OGD23977.1"/>
    <property type="molecule type" value="Genomic_DNA"/>
</dbReference>
<dbReference type="AlphaFoldDB" id="A0A1F5B0C1"/>
<dbReference type="Proteomes" id="UP000176639">
    <property type="component" value="Unassembled WGS sequence"/>
</dbReference>
<evidence type="ECO:0000313" key="1">
    <source>
        <dbReference type="EMBL" id="OGD23977.1"/>
    </source>
</evidence>
<sequence length="126" mass="14637">MPENFSSGNKERMRKIQLFQDLFYYLFCEDPIDGTPFDVDFIRAISSLREKYRVSSEDKILHKDEIILVLDGKVSAIKMDKARYDCMRATLRRFVEVHKLSSVEALMHLADLGVKNTSNFLPGLMK</sequence>
<evidence type="ECO:0000313" key="2">
    <source>
        <dbReference type="Proteomes" id="UP000176639"/>
    </source>
</evidence>
<accession>A0A1F5B0C1</accession>
<organism evidence="1 2">
    <name type="scientific">Candidatus Azambacteria bacterium RBG_16_47_10</name>
    <dbReference type="NCBI Taxonomy" id="1797292"/>
    <lineage>
        <taxon>Bacteria</taxon>
        <taxon>Candidatus Azamiibacteriota</taxon>
    </lineage>
</organism>
<gene>
    <name evidence="1" type="ORF">A2Z10_03635</name>
</gene>
<proteinExistence type="predicted"/>
<name>A0A1F5B0C1_9BACT</name>
<reference evidence="1 2" key="1">
    <citation type="journal article" date="2016" name="Nat. Commun.">
        <title>Thousands of microbial genomes shed light on interconnected biogeochemical processes in an aquifer system.</title>
        <authorList>
            <person name="Anantharaman K."/>
            <person name="Brown C.T."/>
            <person name="Hug L.A."/>
            <person name="Sharon I."/>
            <person name="Castelle C.J."/>
            <person name="Probst A.J."/>
            <person name="Thomas B.C."/>
            <person name="Singh A."/>
            <person name="Wilkins M.J."/>
            <person name="Karaoz U."/>
            <person name="Brodie E.L."/>
            <person name="Williams K.H."/>
            <person name="Hubbard S.S."/>
            <person name="Banfield J.F."/>
        </authorList>
    </citation>
    <scope>NUCLEOTIDE SEQUENCE [LARGE SCALE GENOMIC DNA]</scope>
</reference>
<protein>
    <submittedName>
        <fullName evidence="1">Uncharacterized protein</fullName>
    </submittedName>
</protein>
<comment type="caution">
    <text evidence="1">The sequence shown here is derived from an EMBL/GenBank/DDBJ whole genome shotgun (WGS) entry which is preliminary data.</text>
</comment>